<keyword evidence="9" id="KW-0594">Phospholipid biosynthesis</keyword>
<organism evidence="12 13">
    <name type="scientific">Baumannia cicadellinicola subsp. Homalodisca coagulata</name>
    <dbReference type="NCBI Taxonomy" id="374463"/>
    <lineage>
        <taxon>Bacteria</taxon>
        <taxon>Pseudomonadati</taxon>
        <taxon>Pseudomonadota</taxon>
        <taxon>Gammaproteobacteria</taxon>
        <taxon>Candidatus Palibaumannia</taxon>
    </lineage>
</organism>
<dbReference type="SMART" id="SM00563">
    <property type="entry name" value="PlsC"/>
    <property type="match status" value="1"/>
</dbReference>
<dbReference type="GO" id="GO:0006654">
    <property type="term" value="P:phosphatidic acid biosynthetic process"/>
    <property type="evidence" value="ECO:0007669"/>
    <property type="project" value="TreeGrafter"/>
</dbReference>
<name>Q1LSL5_BAUCH</name>
<protein>
    <recommendedName>
        <fullName evidence="6 9">1-acyl-sn-glycerol-3-phosphate acyltransferase</fullName>
        <ecNumber evidence="5 9">2.3.1.51</ecNumber>
    </recommendedName>
</protein>
<comment type="pathway">
    <text evidence="2">Phospholipid metabolism; CDP-diacylglycerol biosynthesis; CDP-diacylglycerol from sn-glycerol 3-phosphate: step 2/3.</text>
</comment>
<gene>
    <name evidence="12" type="primary">plsC</name>
    <name evidence="12" type="ordered locus">BCI_0624</name>
</gene>
<comment type="catalytic activity">
    <reaction evidence="1 9">
        <text>a 1-acyl-sn-glycero-3-phosphate + an acyl-CoA = a 1,2-diacyl-sn-glycero-3-phosphate + CoA</text>
        <dbReference type="Rhea" id="RHEA:19709"/>
        <dbReference type="ChEBI" id="CHEBI:57287"/>
        <dbReference type="ChEBI" id="CHEBI:57970"/>
        <dbReference type="ChEBI" id="CHEBI:58342"/>
        <dbReference type="ChEBI" id="CHEBI:58608"/>
        <dbReference type="EC" id="2.3.1.51"/>
    </reaction>
</comment>
<feature type="domain" description="Phospholipid/glycerol acyltransferase" evidence="11">
    <location>
        <begin position="67"/>
        <end position="182"/>
    </location>
</feature>
<dbReference type="RefSeq" id="WP_011520782.1">
    <property type="nucleotide sequence ID" value="NC_007984.1"/>
</dbReference>
<dbReference type="InterPro" id="IPR002123">
    <property type="entry name" value="Plipid/glycerol_acylTrfase"/>
</dbReference>
<evidence type="ECO:0000256" key="1">
    <source>
        <dbReference type="ARBA" id="ARBA00001141"/>
    </source>
</evidence>
<dbReference type="OrthoDB" id="5290997at2"/>
<sequence>MLAIVRIVLITLLSIIICLFGLIYCLFNPRNPKHVATFGRLFGSMAPILGIKLKIRLTNKQDVPLNCLYIANHQNYYDMVTVSYIVQPRTVTVGKKSILWIPLFGQLYWLTGNLLINRDQLMHSYHKLIQFIHHMKKRNISIWIFPEGTRNRGRGLLPFKTGAFYAAITAKIPIVPICISNTTNKIKLNRWSNGIVIIEMLSPINTQKYNNSKVQVRQLTEHCHVLMKKKLHELNIEVTKYESQSHFTQ</sequence>
<proteinExistence type="inferred from homology"/>
<dbReference type="Proteomes" id="UP000002427">
    <property type="component" value="Chromosome"/>
</dbReference>
<dbReference type="Pfam" id="PF01553">
    <property type="entry name" value="Acyltransferase"/>
    <property type="match status" value="1"/>
</dbReference>
<evidence type="ECO:0000256" key="3">
    <source>
        <dbReference type="ARBA" id="ARBA00005189"/>
    </source>
</evidence>
<keyword evidence="10" id="KW-0472">Membrane</keyword>
<dbReference type="NCBIfam" id="TIGR00530">
    <property type="entry name" value="AGP_acyltrn"/>
    <property type="match status" value="1"/>
</dbReference>
<dbReference type="GO" id="GO:0003841">
    <property type="term" value="F:1-acylglycerol-3-phosphate O-acyltransferase activity"/>
    <property type="evidence" value="ECO:0007669"/>
    <property type="project" value="UniProtKB-UniRule"/>
</dbReference>
<dbReference type="STRING" id="374463.BCI_0624"/>
<dbReference type="AlphaFoldDB" id="Q1LSL5"/>
<evidence type="ECO:0000256" key="7">
    <source>
        <dbReference type="ARBA" id="ARBA00022679"/>
    </source>
</evidence>
<evidence type="ECO:0000256" key="8">
    <source>
        <dbReference type="ARBA" id="ARBA00023315"/>
    </source>
</evidence>
<comment type="similarity">
    <text evidence="4 9">Belongs to the 1-acyl-sn-glycerol-3-phosphate acyltransferase family.</text>
</comment>
<dbReference type="EC" id="2.3.1.51" evidence="5 9"/>
<evidence type="ECO:0000313" key="13">
    <source>
        <dbReference type="Proteomes" id="UP000002427"/>
    </source>
</evidence>
<dbReference type="CDD" id="cd07989">
    <property type="entry name" value="LPLAT_AGPAT-like"/>
    <property type="match status" value="1"/>
</dbReference>
<evidence type="ECO:0000313" key="12">
    <source>
        <dbReference type="EMBL" id="ABF13870.1"/>
    </source>
</evidence>
<keyword evidence="9" id="KW-1208">Phospholipid metabolism</keyword>
<keyword evidence="10" id="KW-1133">Transmembrane helix</keyword>
<keyword evidence="10" id="KW-0812">Transmembrane</keyword>
<keyword evidence="9" id="KW-0443">Lipid metabolism</keyword>
<evidence type="ECO:0000256" key="5">
    <source>
        <dbReference type="ARBA" id="ARBA00013211"/>
    </source>
</evidence>
<dbReference type="PANTHER" id="PTHR10434">
    <property type="entry name" value="1-ACYL-SN-GLYCEROL-3-PHOSPHATE ACYLTRANSFERASE"/>
    <property type="match status" value="1"/>
</dbReference>
<dbReference type="KEGG" id="bci:BCI_0624"/>
<dbReference type="HOGENOM" id="CLU_027938_10_3_6"/>
<accession>Q1LSL5</accession>
<evidence type="ECO:0000256" key="2">
    <source>
        <dbReference type="ARBA" id="ARBA00004728"/>
    </source>
</evidence>
<comment type="domain">
    <text evidence="9">The HXXXXD motif is essential for acyltransferase activity and may constitute the binding site for the phosphate moiety of the glycerol-3-phosphate.</text>
</comment>
<evidence type="ECO:0000256" key="6">
    <source>
        <dbReference type="ARBA" id="ARBA00016139"/>
    </source>
</evidence>
<dbReference type="PANTHER" id="PTHR10434:SF11">
    <property type="entry name" value="1-ACYL-SN-GLYCEROL-3-PHOSPHATE ACYLTRANSFERASE"/>
    <property type="match status" value="1"/>
</dbReference>
<keyword evidence="7 9" id="KW-0808">Transferase</keyword>
<keyword evidence="13" id="KW-1185">Reference proteome</keyword>
<dbReference type="EMBL" id="CP000238">
    <property type="protein sequence ID" value="ABF13870.1"/>
    <property type="molecule type" value="Genomic_DNA"/>
</dbReference>
<dbReference type="GO" id="GO:0005886">
    <property type="term" value="C:plasma membrane"/>
    <property type="evidence" value="ECO:0007669"/>
    <property type="project" value="TreeGrafter"/>
</dbReference>
<dbReference type="UniPathway" id="UPA00557">
    <property type="reaction ID" value="UER00613"/>
</dbReference>
<reference evidence="12 13" key="1">
    <citation type="journal article" date="2006" name="PLoS Biol.">
        <title>Metabolic complementarity and genomics of the dual bacterial symbiosis of sharpshooters.</title>
        <authorList>
            <person name="Wu D."/>
            <person name="Daugherty S.C."/>
            <person name="Van Aken S.E."/>
            <person name="Pai G.H."/>
            <person name="Watkins K.L."/>
            <person name="Khouri H."/>
            <person name="Tallon L.J."/>
            <person name="Zaborsky J.M."/>
            <person name="Dunbar H.E."/>
            <person name="Tran P.L."/>
            <person name="Moran N.A."/>
            <person name="Eisen J.A."/>
        </authorList>
    </citation>
    <scope>NUCLEOTIDE SEQUENCE [LARGE SCALE GENOMIC DNA]</scope>
    <source>
        <strain evidence="12">Hc</strain>
    </source>
</reference>
<dbReference type="GO" id="GO:0016024">
    <property type="term" value="P:CDP-diacylglycerol biosynthetic process"/>
    <property type="evidence" value="ECO:0007669"/>
    <property type="project" value="UniProtKB-UniPathway"/>
</dbReference>
<evidence type="ECO:0000256" key="10">
    <source>
        <dbReference type="SAM" id="Phobius"/>
    </source>
</evidence>
<dbReference type="SUPFAM" id="SSF69593">
    <property type="entry name" value="Glycerol-3-phosphate (1)-acyltransferase"/>
    <property type="match status" value="1"/>
</dbReference>
<keyword evidence="8 9" id="KW-0012">Acyltransferase</keyword>
<comment type="pathway">
    <text evidence="3">Lipid metabolism.</text>
</comment>
<dbReference type="InterPro" id="IPR004552">
    <property type="entry name" value="AGP_acyltrans"/>
</dbReference>
<evidence type="ECO:0000256" key="4">
    <source>
        <dbReference type="ARBA" id="ARBA00008655"/>
    </source>
</evidence>
<keyword evidence="9" id="KW-0444">Lipid biosynthesis</keyword>
<feature type="transmembrane region" description="Helical" evidence="10">
    <location>
        <begin position="6"/>
        <end position="27"/>
    </location>
</feature>
<evidence type="ECO:0000259" key="11">
    <source>
        <dbReference type="SMART" id="SM00563"/>
    </source>
</evidence>
<evidence type="ECO:0000256" key="9">
    <source>
        <dbReference type="RuleBase" id="RU361267"/>
    </source>
</evidence>